<gene>
    <name evidence="2" type="ORF">MONBRDRAFT_25704</name>
</gene>
<feature type="transmembrane region" description="Helical" evidence="1">
    <location>
        <begin position="12"/>
        <end position="38"/>
    </location>
</feature>
<evidence type="ECO:0000256" key="1">
    <source>
        <dbReference type="SAM" id="Phobius"/>
    </source>
</evidence>
<evidence type="ECO:0008006" key="4">
    <source>
        <dbReference type="Google" id="ProtNLM"/>
    </source>
</evidence>
<evidence type="ECO:0000313" key="3">
    <source>
        <dbReference type="Proteomes" id="UP000001357"/>
    </source>
</evidence>
<sequence length="317" mass="35025">MRVAGGLGRPRLAACMGLGVVLVLVLAISHQVCATYFVDYHRHFRTWAPVDVQHWLLAKEFADAVPAAARTHLDGALLETLTEDAAVAELLSLTPLQAKRLILQVKLAIEESDRLASQDPYQSSEDVLLHPCQLFPEACPDGLSFVDGLQLFVPRLSAIFNGLCGRSMLSMPWKYRIMWLLLPHSAVLHAELDAYGLHFTLSSFLRHTLNLVAALIGVQVEVAFVAAFFSSHDDSANLRSLLSKGAACITHTLVLLSLPLDWALGWHISSLRLLLSLRDVMVLINCFWEVKAWFEEERKKAQGGSSTSSDSQSEKSQ</sequence>
<reference evidence="2 3" key="1">
    <citation type="journal article" date="2008" name="Nature">
        <title>The genome of the choanoflagellate Monosiga brevicollis and the origin of metazoans.</title>
        <authorList>
            <consortium name="JGI Sequencing"/>
            <person name="King N."/>
            <person name="Westbrook M.J."/>
            <person name="Young S.L."/>
            <person name="Kuo A."/>
            <person name="Abedin M."/>
            <person name="Chapman J."/>
            <person name="Fairclough S."/>
            <person name="Hellsten U."/>
            <person name="Isogai Y."/>
            <person name="Letunic I."/>
            <person name="Marr M."/>
            <person name="Pincus D."/>
            <person name="Putnam N."/>
            <person name="Rokas A."/>
            <person name="Wright K.J."/>
            <person name="Zuzow R."/>
            <person name="Dirks W."/>
            <person name="Good M."/>
            <person name="Goodstein D."/>
            <person name="Lemons D."/>
            <person name="Li W."/>
            <person name="Lyons J.B."/>
            <person name="Morris A."/>
            <person name="Nichols S."/>
            <person name="Richter D.J."/>
            <person name="Salamov A."/>
            <person name="Bork P."/>
            <person name="Lim W.A."/>
            <person name="Manning G."/>
            <person name="Miller W.T."/>
            <person name="McGinnis W."/>
            <person name="Shapiro H."/>
            <person name="Tjian R."/>
            <person name="Grigoriev I.V."/>
            <person name="Rokhsar D."/>
        </authorList>
    </citation>
    <scope>NUCLEOTIDE SEQUENCE [LARGE SCALE GENOMIC DNA]</scope>
    <source>
        <strain evidence="3">MX1 / ATCC 50154</strain>
    </source>
</reference>
<keyword evidence="1" id="KW-1133">Transmembrane helix</keyword>
<keyword evidence="1" id="KW-0812">Transmembrane</keyword>
<protein>
    <recommendedName>
        <fullName evidence="4">SAM domain-containing protein</fullName>
    </recommendedName>
</protein>
<dbReference type="EMBL" id="CH991552">
    <property type="protein sequence ID" value="EDQ89103.1"/>
    <property type="molecule type" value="Genomic_DNA"/>
</dbReference>
<dbReference type="OMA" id="AACITHT"/>
<dbReference type="InParanoid" id="A9V066"/>
<proteinExistence type="predicted"/>
<keyword evidence="1" id="KW-0472">Membrane</keyword>
<keyword evidence="3" id="KW-1185">Reference proteome</keyword>
<dbReference type="KEGG" id="mbr:MONBRDRAFT_25704"/>
<organism evidence="2 3">
    <name type="scientific">Monosiga brevicollis</name>
    <name type="common">Choanoflagellate</name>
    <dbReference type="NCBI Taxonomy" id="81824"/>
    <lineage>
        <taxon>Eukaryota</taxon>
        <taxon>Choanoflagellata</taxon>
        <taxon>Craspedida</taxon>
        <taxon>Salpingoecidae</taxon>
        <taxon>Monosiga</taxon>
    </lineage>
</organism>
<dbReference type="RefSeq" id="XP_001746208.1">
    <property type="nucleotide sequence ID" value="XM_001746156.1"/>
</dbReference>
<accession>A9V066</accession>
<dbReference type="InterPro" id="IPR013761">
    <property type="entry name" value="SAM/pointed_sf"/>
</dbReference>
<dbReference type="GeneID" id="5891276"/>
<dbReference type="AlphaFoldDB" id="A9V066"/>
<evidence type="ECO:0000313" key="2">
    <source>
        <dbReference type="EMBL" id="EDQ89103.1"/>
    </source>
</evidence>
<dbReference type="SUPFAM" id="SSF47769">
    <property type="entry name" value="SAM/Pointed domain"/>
    <property type="match status" value="1"/>
</dbReference>
<dbReference type="Proteomes" id="UP000001357">
    <property type="component" value="Unassembled WGS sequence"/>
</dbReference>
<name>A9V066_MONBE</name>